<protein>
    <submittedName>
        <fullName evidence="1">Uncharacterized protein</fullName>
    </submittedName>
</protein>
<sequence length="304" mass="32624">MVAVVPISHDDLGAPALPDFERGPEPAEQIWVTLELDSPTGRVLPLSATPYPLRFTRFDLVAPHDPTYTHFELVAPSSPTDLALHPASTLAPVFTKKLAKALVTSISESLAAFPPPLPGTDPHLAVLAMVLPYVFDVMTVAPSATERAMYAAGVYPFQGLDLAVLVAKINEFERNVPQSPVRLPTTSDVSAVPAAAYSSSTSRRRATDAIADAPAAKKRRVDGPVGGAYVRGPVPPPHAAYHALFPAVMQQYPQCDAIGKVAQACVAYACERRLALSEFQQVLVMGLPVLAEAYERLRERRVEG</sequence>
<keyword evidence="2" id="KW-1185">Reference proteome</keyword>
<dbReference type="Proteomes" id="UP000054350">
    <property type="component" value="Unassembled WGS sequence"/>
</dbReference>
<proteinExistence type="predicted"/>
<dbReference type="AlphaFoldDB" id="A0A0L0SR26"/>
<dbReference type="VEuPathDB" id="FungiDB:AMAG_19405"/>
<reference evidence="1 2" key="1">
    <citation type="submission" date="2009-11" db="EMBL/GenBank/DDBJ databases">
        <title>Annotation of Allomyces macrogynus ATCC 38327.</title>
        <authorList>
            <consortium name="The Broad Institute Genome Sequencing Platform"/>
            <person name="Russ C."/>
            <person name="Cuomo C."/>
            <person name="Burger G."/>
            <person name="Gray M.W."/>
            <person name="Holland P.W.H."/>
            <person name="King N."/>
            <person name="Lang F.B.F."/>
            <person name="Roger A.J."/>
            <person name="Ruiz-Trillo I."/>
            <person name="Young S.K."/>
            <person name="Zeng Q."/>
            <person name="Gargeya S."/>
            <person name="Fitzgerald M."/>
            <person name="Haas B."/>
            <person name="Abouelleil A."/>
            <person name="Alvarado L."/>
            <person name="Arachchi H.M."/>
            <person name="Berlin A."/>
            <person name="Chapman S.B."/>
            <person name="Gearin G."/>
            <person name="Goldberg J."/>
            <person name="Griggs A."/>
            <person name="Gujja S."/>
            <person name="Hansen M."/>
            <person name="Heiman D."/>
            <person name="Howarth C."/>
            <person name="Larimer J."/>
            <person name="Lui A."/>
            <person name="MacDonald P.J.P."/>
            <person name="McCowen C."/>
            <person name="Montmayeur A."/>
            <person name="Murphy C."/>
            <person name="Neiman D."/>
            <person name="Pearson M."/>
            <person name="Priest M."/>
            <person name="Roberts A."/>
            <person name="Saif S."/>
            <person name="Shea T."/>
            <person name="Sisk P."/>
            <person name="Stolte C."/>
            <person name="Sykes S."/>
            <person name="Wortman J."/>
            <person name="Nusbaum C."/>
            <person name="Birren B."/>
        </authorList>
    </citation>
    <scope>NUCLEOTIDE SEQUENCE [LARGE SCALE GENOMIC DNA]</scope>
    <source>
        <strain evidence="1 2">ATCC 38327</strain>
    </source>
</reference>
<dbReference type="EMBL" id="GG745346">
    <property type="protein sequence ID" value="KNE64968.1"/>
    <property type="molecule type" value="Genomic_DNA"/>
</dbReference>
<evidence type="ECO:0000313" key="2">
    <source>
        <dbReference type="Proteomes" id="UP000054350"/>
    </source>
</evidence>
<reference evidence="2" key="2">
    <citation type="submission" date="2009-11" db="EMBL/GenBank/DDBJ databases">
        <title>The Genome Sequence of Allomyces macrogynus strain ATCC 38327.</title>
        <authorList>
            <consortium name="The Broad Institute Genome Sequencing Platform"/>
            <person name="Russ C."/>
            <person name="Cuomo C."/>
            <person name="Shea T."/>
            <person name="Young S.K."/>
            <person name="Zeng Q."/>
            <person name="Koehrsen M."/>
            <person name="Haas B."/>
            <person name="Borodovsky M."/>
            <person name="Guigo R."/>
            <person name="Alvarado L."/>
            <person name="Berlin A."/>
            <person name="Borenstein D."/>
            <person name="Chen Z."/>
            <person name="Engels R."/>
            <person name="Freedman E."/>
            <person name="Gellesch M."/>
            <person name="Goldberg J."/>
            <person name="Griggs A."/>
            <person name="Gujja S."/>
            <person name="Heiman D."/>
            <person name="Hepburn T."/>
            <person name="Howarth C."/>
            <person name="Jen D."/>
            <person name="Larson L."/>
            <person name="Lewis B."/>
            <person name="Mehta T."/>
            <person name="Park D."/>
            <person name="Pearson M."/>
            <person name="Roberts A."/>
            <person name="Saif S."/>
            <person name="Shenoy N."/>
            <person name="Sisk P."/>
            <person name="Stolte C."/>
            <person name="Sykes S."/>
            <person name="Walk T."/>
            <person name="White J."/>
            <person name="Yandava C."/>
            <person name="Burger G."/>
            <person name="Gray M.W."/>
            <person name="Holland P.W.H."/>
            <person name="King N."/>
            <person name="Lang F.B.F."/>
            <person name="Roger A.J."/>
            <person name="Ruiz-Trillo I."/>
            <person name="Lander E."/>
            <person name="Nusbaum C."/>
        </authorList>
    </citation>
    <scope>NUCLEOTIDE SEQUENCE [LARGE SCALE GENOMIC DNA]</scope>
    <source>
        <strain evidence="2">ATCC 38327</strain>
    </source>
</reference>
<dbReference type="OrthoDB" id="10400822at2759"/>
<gene>
    <name evidence="1" type="ORF">AMAG_19405</name>
</gene>
<evidence type="ECO:0000313" key="1">
    <source>
        <dbReference type="EMBL" id="KNE64968.1"/>
    </source>
</evidence>
<name>A0A0L0SR26_ALLM3</name>
<accession>A0A0L0SR26</accession>
<organism evidence="1 2">
    <name type="scientific">Allomyces macrogynus (strain ATCC 38327)</name>
    <name type="common">Allomyces javanicus var. macrogynus</name>
    <dbReference type="NCBI Taxonomy" id="578462"/>
    <lineage>
        <taxon>Eukaryota</taxon>
        <taxon>Fungi</taxon>
        <taxon>Fungi incertae sedis</taxon>
        <taxon>Blastocladiomycota</taxon>
        <taxon>Blastocladiomycetes</taxon>
        <taxon>Blastocladiales</taxon>
        <taxon>Blastocladiaceae</taxon>
        <taxon>Allomyces</taxon>
    </lineage>
</organism>